<sequence length="133" mass="15267">MIIYVYARVSNYKIFMNTIILYTTSCRNLETSGFNSNRTNPHFFVLTISLVNRGFFAFFTIVEKNIFTFIFTSSLYIENFSHALQKFFYASNFFIHTKKNSKHLSLAINSSSTKQANSATLPLATTPLLFAII</sequence>
<name>A0A3G3IIX5_9GAMM</name>
<keyword evidence="1" id="KW-1133">Transmembrane helix</keyword>
<accession>A0A3G3IIX5</accession>
<keyword evidence="1" id="KW-0472">Membrane</keyword>
<dbReference type="Proteomes" id="UP000278334">
    <property type="component" value="Chromosome"/>
</dbReference>
<evidence type="ECO:0000313" key="3">
    <source>
        <dbReference type="Proteomes" id="UP000278334"/>
    </source>
</evidence>
<dbReference type="KEGG" id="bthg:MS2017_0023"/>
<dbReference type="EMBL" id="CP024634">
    <property type="protein sequence ID" value="AYQ55793.1"/>
    <property type="molecule type" value="Genomic_DNA"/>
</dbReference>
<proteinExistence type="predicted"/>
<keyword evidence="1" id="KW-0812">Transmembrane</keyword>
<protein>
    <submittedName>
        <fullName evidence="2">Uncharacterized protein</fullName>
    </submittedName>
</protein>
<evidence type="ECO:0000256" key="1">
    <source>
        <dbReference type="SAM" id="Phobius"/>
    </source>
</evidence>
<dbReference type="AlphaFoldDB" id="A0A3G3IIX5"/>
<organism evidence="2 3">
    <name type="scientific">Bathymodiolus thermophilus thioautotrophic gill symbiont</name>
    <dbReference type="NCBI Taxonomy" id="2360"/>
    <lineage>
        <taxon>Bacteria</taxon>
        <taxon>Pseudomonadati</taxon>
        <taxon>Pseudomonadota</taxon>
        <taxon>Gammaproteobacteria</taxon>
        <taxon>sulfur-oxidizing symbionts</taxon>
    </lineage>
</organism>
<gene>
    <name evidence="2" type="ORF">MS2017_0023</name>
</gene>
<evidence type="ECO:0000313" key="2">
    <source>
        <dbReference type="EMBL" id="AYQ55793.1"/>
    </source>
</evidence>
<feature type="transmembrane region" description="Helical" evidence="1">
    <location>
        <begin position="43"/>
        <end position="62"/>
    </location>
</feature>
<reference evidence="2 3" key="1">
    <citation type="submission" date="2017-11" db="EMBL/GenBank/DDBJ databases">
        <title>Genome sequence of the bacterial symbiont EPR9N from a vent mussel Bathymodiolus thermophilus.</title>
        <authorList>
            <person name="Won Y.-J."/>
        </authorList>
    </citation>
    <scope>NUCLEOTIDE SEQUENCE [LARGE SCALE GENOMIC DNA]</scope>
    <source>
        <strain evidence="2 3">EPR9N</strain>
    </source>
</reference>